<dbReference type="Proteomes" id="UP000054324">
    <property type="component" value="Unassembled WGS sequence"/>
</dbReference>
<evidence type="ECO:0000313" key="2">
    <source>
        <dbReference type="Proteomes" id="UP000054324"/>
    </source>
</evidence>
<sequence length="114" mass="13206">MFISDSQNFPCELYKQPIFGCTRQACTRQRSIDQLIRTFIGCPVWLSASGYRALIQTRVHGQEISFINTRKGGTIKMNVILCNVLLIRLLKIHEQYITKIYMYRDISNIVATET</sequence>
<reference evidence="1 2" key="1">
    <citation type="submission" date="2013-11" db="EMBL/GenBank/DDBJ databases">
        <title>Opisthorchis viverrini - life in the bile duct.</title>
        <authorList>
            <person name="Young N.D."/>
            <person name="Nagarajan N."/>
            <person name="Lin S.J."/>
            <person name="Korhonen P.K."/>
            <person name="Jex A.R."/>
            <person name="Hall R.S."/>
            <person name="Safavi-Hemami H."/>
            <person name="Kaewkong W."/>
            <person name="Bertrand D."/>
            <person name="Gao S."/>
            <person name="Seet Q."/>
            <person name="Wongkham S."/>
            <person name="Teh B.T."/>
            <person name="Wongkham C."/>
            <person name="Intapan P.M."/>
            <person name="Maleewong W."/>
            <person name="Yang X."/>
            <person name="Hu M."/>
            <person name="Wang Z."/>
            <person name="Hofmann A."/>
            <person name="Sternberg P.W."/>
            <person name="Tan P."/>
            <person name="Wang J."/>
            <person name="Gasser R.B."/>
        </authorList>
    </citation>
    <scope>NUCLEOTIDE SEQUENCE [LARGE SCALE GENOMIC DNA]</scope>
</reference>
<gene>
    <name evidence="1" type="ORF">T265_05408</name>
</gene>
<dbReference type="KEGG" id="ovi:T265_05408"/>
<dbReference type="EMBL" id="KL596719">
    <property type="protein sequence ID" value="KER27592.1"/>
    <property type="molecule type" value="Genomic_DNA"/>
</dbReference>
<organism evidence="1 2">
    <name type="scientific">Opisthorchis viverrini</name>
    <name type="common">Southeast Asian liver fluke</name>
    <dbReference type="NCBI Taxonomy" id="6198"/>
    <lineage>
        <taxon>Eukaryota</taxon>
        <taxon>Metazoa</taxon>
        <taxon>Spiralia</taxon>
        <taxon>Lophotrochozoa</taxon>
        <taxon>Platyhelminthes</taxon>
        <taxon>Trematoda</taxon>
        <taxon>Digenea</taxon>
        <taxon>Opisthorchiida</taxon>
        <taxon>Opisthorchiata</taxon>
        <taxon>Opisthorchiidae</taxon>
        <taxon>Opisthorchis</taxon>
    </lineage>
</organism>
<evidence type="ECO:0000313" key="1">
    <source>
        <dbReference type="EMBL" id="KER27592.1"/>
    </source>
</evidence>
<dbReference type="CTD" id="20319590"/>
<accession>A0A074ZP53</accession>
<dbReference type="GeneID" id="20319590"/>
<protein>
    <submittedName>
        <fullName evidence="1">Uncharacterized protein</fullName>
    </submittedName>
</protein>
<proteinExistence type="predicted"/>
<keyword evidence="2" id="KW-1185">Reference proteome</keyword>
<dbReference type="RefSeq" id="XP_009168670.1">
    <property type="nucleotide sequence ID" value="XM_009170406.1"/>
</dbReference>
<dbReference type="AlphaFoldDB" id="A0A074ZP53"/>
<name>A0A074ZP53_OPIVI</name>